<gene>
    <name evidence="2" type="ORF">ACKI18_10945</name>
</gene>
<dbReference type="InterPro" id="IPR041413">
    <property type="entry name" value="MLTR_LBD"/>
</dbReference>
<reference evidence="2 3" key="1">
    <citation type="submission" date="2024-12" db="EMBL/GenBank/DDBJ databases">
        <title>Forecasting of Potato common scab and diversities of Pathogenic streptomyces spp. in china.</title>
        <authorList>
            <person name="Handique U."/>
            <person name="Wu J."/>
        </authorList>
    </citation>
    <scope>NUCLEOTIDE SEQUENCE [LARGE SCALE GENOMIC DNA]</scope>
    <source>
        <strain evidence="2 3">ZRIMU1530</strain>
    </source>
</reference>
<evidence type="ECO:0000259" key="1">
    <source>
        <dbReference type="PROSITE" id="PS50943"/>
    </source>
</evidence>
<dbReference type="CDD" id="cd00093">
    <property type="entry name" value="HTH_XRE"/>
    <property type="match status" value="1"/>
</dbReference>
<organism evidence="2 3">
    <name type="scientific">Streptomyces niveiscabiei</name>
    <dbReference type="NCBI Taxonomy" id="164115"/>
    <lineage>
        <taxon>Bacteria</taxon>
        <taxon>Bacillati</taxon>
        <taxon>Actinomycetota</taxon>
        <taxon>Actinomycetes</taxon>
        <taxon>Kitasatosporales</taxon>
        <taxon>Streptomycetaceae</taxon>
        <taxon>Streptomyces</taxon>
    </lineage>
</organism>
<dbReference type="SUPFAM" id="SSF47413">
    <property type="entry name" value="lambda repressor-like DNA-binding domains"/>
    <property type="match status" value="1"/>
</dbReference>
<protein>
    <submittedName>
        <fullName evidence="2">Helix-turn-helix transcriptional regulator</fullName>
    </submittedName>
</protein>
<dbReference type="Gene3D" id="3.30.450.180">
    <property type="match status" value="1"/>
</dbReference>
<comment type="caution">
    <text evidence="2">The sequence shown here is derived from an EMBL/GenBank/DDBJ whole genome shotgun (WGS) entry which is preliminary data.</text>
</comment>
<proteinExistence type="predicted"/>
<sequence>MGGVDRRTELSMFLRSRRDRVTPQEVGLATHGRRRVPGLRREELAQLAGVSIDHYVRLEQGRNPHVSEQVLDAIARALRLSADETRHLRNLARPESSRSQQEPVADVRASLRMLLDTLAGPAYIVGPRAEFIAWNDLAKGVFADFPTLPAAERNAARLVFFDQTFRELFGQSLPRKCADTVAYLRLNAGRYADDPQLIELIGTLSMRSQEFRQLWAQQDVNDKSHGRYRLDHPLVGPLDLHYEAVDVAGTGNWKLIAYSAQPGTPSADALRLIGSWNSS</sequence>
<keyword evidence="3" id="KW-1185">Reference proteome</keyword>
<name>A0ABW9HME0_9ACTN</name>
<dbReference type="Gene3D" id="1.10.260.40">
    <property type="entry name" value="lambda repressor-like DNA-binding domains"/>
    <property type="match status" value="1"/>
</dbReference>
<dbReference type="InterPro" id="IPR001387">
    <property type="entry name" value="Cro/C1-type_HTH"/>
</dbReference>
<dbReference type="RefSeq" id="WP_409121094.1">
    <property type="nucleotide sequence ID" value="NZ_JBJVNI010000005.1"/>
</dbReference>
<dbReference type="InterPro" id="IPR010982">
    <property type="entry name" value="Lambda_DNA-bd_dom_sf"/>
</dbReference>
<dbReference type="PANTHER" id="PTHR35010:SF2">
    <property type="entry name" value="BLL4672 PROTEIN"/>
    <property type="match status" value="1"/>
</dbReference>
<evidence type="ECO:0000313" key="3">
    <source>
        <dbReference type="Proteomes" id="UP001631957"/>
    </source>
</evidence>
<dbReference type="PANTHER" id="PTHR35010">
    <property type="entry name" value="BLL4672 PROTEIN-RELATED"/>
    <property type="match status" value="1"/>
</dbReference>
<accession>A0ABW9HME0</accession>
<dbReference type="Pfam" id="PF13560">
    <property type="entry name" value="HTH_31"/>
    <property type="match status" value="1"/>
</dbReference>
<dbReference type="Proteomes" id="UP001631957">
    <property type="component" value="Unassembled WGS sequence"/>
</dbReference>
<dbReference type="SMART" id="SM00530">
    <property type="entry name" value="HTH_XRE"/>
    <property type="match status" value="1"/>
</dbReference>
<feature type="domain" description="HTH cro/C1-type" evidence="1">
    <location>
        <begin position="38"/>
        <end position="85"/>
    </location>
</feature>
<dbReference type="EMBL" id="JBJVNI010000005">
    <property type="protein sequence ID" value="MFM9609230.1"/>
    <property type="molecule type" value="Genomic_DNA"/>
</dbReference>
<evidence type="ECO:0000313" key="2">
    <source>
        <dbReference type="EMBL" id="MFM9609230.1"/>
    </source>
</evidence>
<dbReference type="PROSITE" id="PS50943">
    <property type="entry name" value="HTH_CROC1"/>
    <property type="match status" value="1"/>
</dbReference>
<dbReference type="Pfam" id="PF17765">
    <property type="entry name" value="MLTR_LBD"/>
    <property type="match status" value="1"/>
</dbReference>